<proteinExistence type="predicted"/>
<organism evidence="3 4">
    <name type="scientific">Paraphaeosphaeria minitans</name>
    <dbReference type="NCBI Taxonomy" id="565426"/>
    <lineage>
        <taxon>Eukaryota</taxon>
        <taxon>Fungi</taxon>
        <taxon>Dikarya</taxon>
        <taxon>Ascomycota</taxon>
        <taxon>Pezizomycotina</taxon>
        <taxon>Dothideomycetes</taxon>
        <taxon>Pleosporomycetidae</taxon>
        <taxon>Pleosporales</taxon>
        <taxon>Massarineae</taxon>
        <taxon>Didymosphaeriaceae</taxon>
        <taxon>Paraphaeosphaeria</taxon>
    </lineage>
</organism>
<accession>A0A9P6GFK3</accession>
<sequence length="468" mass="50035">MANLLGIFSWFAVVSFLGATFAQTTTSNTTTEAPTSSSTEEWSPPTTPPPTHAPFPTASAIPLPTEFSDIPKSIVECWDSLISYGVTRDFLAQQLASGQVYSWSEFDTPTVTTNTYEWPIFSCTTSYSGLTTLCDGYPRANDCYEQCTTTGISSYTLQFTQTGTGEWLTPTWSTELQQLPIPTCTVAEDLSPECSRLAEAYTWRTSHIDPTASISAPPCAVSLPPTIEPSPPAKARCSLHAESYEAYYWPTPSQSNPEAFCNDSPVPTGPPTIPDRPKTAVISGLTFTSPSIYHILHNATIHRYAGEASSVAYGGGGPIYSISSTLPNLTLAQAATSILAQSKTCRKPSPHGAVRCTISYEPDFRVQDLFTVGAEIYYGEQLATPTAATICQASYAATIGLPLGEVAAQNGVGGDCEWTFAHSGRTTLVGEDMFSVDGFGSDDYHAITTAPEVLRPGTATVASSTRVE</sequence>
<dbReference type="EMBL" id="WJXW01000007">
    <property type="protein sequence ID" value="KAF9734358.1"/>
    <property type="molecule type" value="Genomic_DNA"/>
</dbReference>
<protein>
    <submittedName>
        <fullName evidence="3">Uncharacterized protein</fullName>
    </submittedName>
</protein>
<evidence type="ECO:0000256" key="2">
    <source>
        <dbReference type="SAM" id="SignalP"/>
    </source>
</evidence>
<keyword evidence="4" id="KW-1185">Reference proteome</keyword>
<reference evidence="3" key="1">
    <citation type="journal article" date="2020" name="Mol. Plant Microbe Interact.">
        <title>Genome Sequence of the Biocontrol Agent Coniothyrium minitans strain Conio (IMI 134523).</title>
        <authorList>
            <person name="Patel D."/>
            <person name="Shittu T.A."/>
            <person name="Baroncelli R."/>
            <person name="Muthumeenakshi S."/>
            <person name="Osborne T.H."/>
            <person name="Janganan T.K."/>
            <person name="Sreenivasaprasad S."/>
        </authorList>
    </citation>
    <scope>NUCLEOTIDE SEQUENCE</scope>
    <source>
        <strain evidence="3">Conio</strain>
    </source>
</reference>
<feature type="region of interest" description="Disordered" evidence="1">
    <location>
        <begin position="27"/>
        <end position="58"/>
    </location>
</feature>
<dbReference type="Proteomes" id="UP000756921">
    <property type="component" value="Unassembled WGS sequence"/>
</dbReference>
<dbReference type="OrthoDB" id="3944128at2759"/>
<evidence type="ECO:0000256" key="1">
    <source>
        <dbReference type="SAM" id="MobiDB-lite"/>
    </source>
</evidence>
<gene>
    <name evidence="3" type="ORF">PMIN01_07261</name>
</gene>
<evidence type="ECO:0000313" key="3">
    <source>
        <dbReference type="EMBL" id="KAF9734358.1"/>
    </source>
</evidence>
<keyword evidence="2" id="KW-0732">Signal</keyword>
<evidence type="ECO:0000313" key="4">
    <source>
        <dbReference type="Proteomes" id="UP000756921"/>
    </source>
</evidence>
<comment type="caution">
    <text evidence="3">The sequence shown here is derived from an EMBL/GenBank/DDBJ whole genome shotgun (WGS) entry which is preliminary data.</text>
</comment>
<dbReference type="AlphaFoldDB" id="A0A9P6GFK3"/>
<feature type="chain" id="PRO_5040268508" evidence="2">
    <location>
        <begin position="23"/>
        <end position="468"/>
    </location>
</feature>
<feature type="compositionally biased region" description="Low complexity" evidence="1">
    <location>
        <begin position="27"/>
        <end position="44"/>
    </location>
</feature>
<name>A0A9P6GFK3_9PLEO</name>
<feature type="signal peptide" evidence="2">
    <location>
        <begin position="1"/>
        <end position="22"/>
    </location>
</feature>